<dbReference type="HAMAP" id="MF_00213">
    <property type="entry name" value="HypA_HybF"/>
    <property type="match status" value="1"/>
</dbReference>
<proteinExistence type="inferred from homology"/>
<dbReference type="Pfam" id="PF01155">
    <property type="entry name" value="HypA"/>
    <property type="match status" value="1"/>
</dbReference>
<accession>A0A645E467</accession>
<dbReference type="GO" id="GO:0008270">
    <property type="term" value="F:zinc ion binding"/>
    <property type="evidence" value="ECO:0007669"/>
    <property type="project" value="TreeGrafter"/>
</dbReference>
<name>A0A645E467_9ZZZZ</name>
<dbReference type="GO" id="GO:0051604">
    <property type="term" value="P:protein maturation"/>
    <property type="evidence" value="ECO:0007669"/>
    <property type="project" value="InterPro"/>
</dbReference>
<keyword evidence="2" id="KW-0479">Metal-binding</keyword>
<gene>
    <name evidence="4" type="primary">hybF_11</name>
    <name evidence="4" type="ORF">SDC9_142516</name>
</gene>
<evidence type="ECO:0000313" key="4">
    <source>
        <dbReference type="EMBL" id="MPM95362.1"/>
    </source>
</evidence>
<reference evidence="4" key="1">
    <citation type="submission" date="2019-08" db="EMBL/GenBank/DDBJ databases">
        <authorList>
            <person name="Kucharzyk K."/>
            <person name="Murdoch R.W."/>
            <person name="Higgins S."/>
            <person name="Loffler F."/>
        </authorList>
    </citation>
    <scope>NUCLEOTIDE SEQUENCE</scope>
</reference>
<evidence type="ECO:0000256" key="3">
    <source>
        <dbReference type="ARBA" id="ARBA00022833"/>
    </source>
</evidence>
<dbReference type="GO" id="GO:0016151">
    <property type="term" value="F:nickel cation binding"/>
    <property type="evidence" value="ECO:0007669"/>
    <property type="project" value="InterPro"/>
</dbReference>
<keyword evidence="1" id="KW-0533">Nickel</keyword>
<dbReference type="PIRSF" id="PIRSF004761">
    <property type="entry name" value="Hydrgn_mat_HypA"/>
    <property type="match status" value="1"/>
</dbReference>
<evidence type="ECO:0000256" key="2">
    <source>
        <dbReference type="ARBA" id="ARBA00022723"/>
    </source>
</evidence>
<keyword evidence="3" id="KW-0862">Zinc</keyword>
<protein>
    <submittedName>
        <fullName evidence="4">Hydrogenase maturation factor HybF</fullName>
    </submittedName>
</protein>
<dbReference type="PANTHER" id="PTHR34535:SF3">
    <property type="entry name" value="HYDROGENASE MATURATION FACTOR HYPA"/>
    <property type="match status" value="1"/>
</dbReference>
<evidence type="ECO:0000256" key="1">
    <source>
        <dbReference type="ARBA" id="ARBA00022596"/>
    </source>
</evidence>
<dbReference type="EMBL" id="VSSQ01041872">
    <property type="protein sequence ID" value="MPM95362.1"/>
    <property type="molecule type" value="Genomic_DNA"/>
</dbReference>
<dbReference type="AlphaFoldDB" id="A0A645E467"/>
<dbReference type="InterPro" id="IPR000688">
    <property type="entry name" value="HypA/HybF"/>
</dbReference>
<dbReference type="Gene3D" id="3.30.2320.80">
    <property type="match status" value="1"/>
</dbReference>
<comment type="caution">
    <text evidence="4">The sequence shown here is derived from an EMBL/GenBank/DDBJ whole genome shotgun (WGS) entry which is preliminary data.</text>
</comment>
<sequence length="116" mass="13450">MHELAVTKRILKLALDHTEQHGGHRVIAIHLAIGEMRNLEEDWTQRYFDHISKGTKAEGASIHVRKIPVLFECRKCGEHFTANLQEDKKILCTRCDSFEYDLVNGRELIVEQLEVK</sequence>
<organism evidence="4">
    <name type="scientific">bioreactor metagenome</name>
    <dbReference type="NCBI Taxonomy" id="1076179"/>
    <lineage>
        <taxon>unclassified sequences</taxon>
        <taxon>metagenomes</taxon>
        <taxon>ecological metagenomes</taxon>
    </lineage>
</organism>
<dbReference type="PANTHER" id="PTHR34535">
    <property type="entry name" value="HYDROGENASE MATURATION FACTOR HYPA"/>
    <property type="match status" value="1"/>
</dbReference>